<keyword evidence="1" id="KW-0472">Membrane</keyword>
<dbReference type="EMBL" id="PUHZ01000008">
    <property type="protein sequence ID" value="PQO46709.1"/>
    <property type="molecule type" value="Genomic_DNA"/>
</dbReference>
<keyword evidence="1" id="KW-1133">Transmembrane helix</keyword>
<protein>
    <recommendedName>
        <fullName evidence="2">DUF58 domain-containing protein</fullName>
    </recommendedName>
</protein>
<evidence type="ECO:0000256" key="1">
    <source>
        <dbReference type="SAM" id="Phobius"/>
    </source>
</evidence>
<sequence>MAQIHKSDGARRLRSLLTRDYTPWANRYVYWLKTPLGALIAAAAAALLVGWLVTPQGFVIFGAVAGVLAIGVSWPWVGLRGIACTIRFPQTRCEEGELVPVAVEIANRWPFPVWGLAIERGFFRTADAEQAAVVALSRIPGWSTCRFSFEFRPELRGVYPAGAPIIATEFPFGLWKARRESEVVESLVVWPRVLPLASLDLPAGNCRHLVGASDARSGDHGDRTGARPYRQGDSLRNVHWAQTARCDRLIVSERQESAQTAARVVIDCCATHHRGAGPSSTLEWAIRIGVSVAAALAKQNVQVTVELGKQTCSLDGSLTSRRRMLDAAARLEPVAATTQTDGARGALNIVVRTDLTPPLPGESRAIVINVAAETGAGRRGNWIEVDAGDSIATEFSRAWQRQRT</sequence>
<dbReference type="PANTHER" id="PTHR34351:SF1">
    <property type="entry name" value="SLR1927 PROTEIN"/>
    <property type="match status" value="1"/>
</dbReference>
<dbReference type="InterPro" id="IPR002881">
    <property type="entry name" value="DUF58"/>
</dbReference>
<keyword evidence="1" id="KW-0812">Transmembrane</keyword>
<organism evidence="3 4">
    <name type="scientific">Blastopirellula marina</name>
    <dbReference type="NCBI Taxonomy" id="124"/>
    <lineage>
        <taxon>Bacteria</taxon>
        <taxon>Pseudomonadati</taxon>
        <taxon>Planctomycetota</taxon>
        <taxon>Planctomycetia</taxon>
        <taxon>Pirellulales</taxon>
        <taxon>Pirellulaceae</taxon>
        <taxon>Blastopirellula</taxon>
    </lineage>
</organism>
<feature type="transmembrane region" description="Helical" evidence="1">
    <location>
        <begin position="28"/>
        <end position="51"/>
    </location>
</feature>
<proteinExistence type="predicted"/>
<dbReference type="Proteomes" id="UP000237819">
    <property type="component" value="Unassembled WGS sequence"/>
</dbReference>
<name>A0A2S8GQJ6_9BACT</name>
<gene>
    <name evidence="3" type="ORF">C5Y93_07700</name>
</gene>
<dbReference type="OrthoDB" id="261597at2"/>
<evidence type="ECO:0000259" key="2">
    <source>
        <dbReference type="Pfam" id="PF01882"/>
    </source>
</evidence>
<feature type="transmembrane region" description="Helical" evidence="1">
    <location>
        <begin position="58"/>
        <end position="77"/>
    </location>
</feature>
<dbReference type="Pfam" id="PF01882">
    <property type="entry name" value="DUF58"/>
    <property type="match status" value="1"/>
</dbReference>
<comment type="caution">
    <text evidence="3">The sequence shown here is derived from an EMBL/GenBank/DDBJ whole genome shotgun (WGS) entry which is preliminary data.</text>
</comment>
<dbReference type="RefSeq" id="WP_105334835.1">
    <property type="nucleotide sequence ID" value="NZ_PUHZ01000008.1"/>
</dbReference>
<dbReference type="AlphaFoldDB" id="A0A2S8GQJ6"/>
<dbReference type="PANTHER" id="PTHR34351">
    <property type="entry name" value="SLR1927 PROTEIN-RELATED"/>
    <property type="match status" value="1"/>
</dbReference>
<evidence type="ECO:0000313" key="3">
    <source>
        <dbReference type="EMBL" id="PQO46709.1"/>
    </source>
</evidence>
<evidence type="ECO:0000313" key="4">
    <source>
        <dbReference type="Proteomes" id="UP000237819"/>
    </source>
</evidence>
<accession>A0A2S8GQJ6</accession>
<reference evidence="3 4" key="1">
    <citation type="submission" date="2018-02" db="EMBL/GenBank/DDBJ databases">
        <title>Comparative genomes isolates from brazilian mangrove.</title>
        <authorList>
            <person name="Araujo J.E."/>
            <person name="Taketani R.G."/>
            <person name="Silva M.C.P."/>
            <person name="Loureco M.V."/>
            <person name="Andreote F.D."/>
        </authorList>
    </citation>
    <scope>NUCLEOTIDE SEQUENCE [LARGE SCALE GENOMIC DNA]</scope>
    <source>
        <strain evidence="3 4">Nap-Phe MGV</strain>
    </source>
</reference>
<feature type="domain" description="DUF58" evidence="2">
    <location>
        <begin position="226"/>
        <end position="349"/>
    </location>
</feature>